<comment type="caution">
    <text evidence="8">The sequence shown here is derived from an EMBL/GenBank/DDBJ whole genome shotgun (WGS) entry which is preliminary data.</text>
</comment>
<organism evidence="8">
    <name type="scientific">bioreactor metagenome</name>
    <dbReference type="NCBI Taxonomy" id="1076179"/>
    <lineage>
        <taxon>unclassified sequences</taxon>
        <taxon>metagenomes</taxon>
        <taxon>ecological metagenomes</taxon>
    </lineage>
</organism>
<sequence>MANEKGIKVKFHEKDNIIFNHDTLWLQEALINIIKNGIEHSELGKEVCVSLVENPVYRRVTIEDQGEGISEEDLPNIFKRFYKAKGAKNTNSVGIGLALAKSIIEAHGGMIEAQSTLGIGTRFIITFLKY</sequence>
<feature type="domain" description="Histidine kinase" evidence="7">
    <location>
        <begin position="1"/>
        <end position="130"/>
    </location>
</feature>
<dbReference type="EC" id="2.7.13.3" evidence="2"/>
<dbReference type="InterPro" id="IPR005467">
    <property type="entry name" value="His_kinase_dom"/>
</dbReference>
<evidence type="ECO:0000256" key="4">
    <source>
        <dbReference type="ARBA" id="ARBA00022679"/>
    </source>
</evidence>
<proteinExistence type="predicted"/>
<dbReference type="InterPro" id="IPR050351">
    <property type="entry name" value="BphY/WalK/GraS-like"/>
</dbReference>
<evidence type="ECO:0000256" key="1">
    <source>
        <dbReference type="ARBA" id="ARBA00000085"/>
    </source>
</evidence>
<dbReference type="InterPro" id="IPR004358">
    <property type="entry name" value="Sig_transdc_His_kin-like_C"/>
</dbReference>
<dbReference type="InterPro" id="IPR036890">
    <property type="entry name" value="HATPase_C_sf"/>
</dbReference>
<dbReference type="InterPro" id="IPR003594">
    <property type="entry name" value="HATPase_dom"/>
</dbReference>
<keyword evidence="4 8" id="KW-0808">Transferase</keyword>
<keyword evidence="5" id="KW-0418">Kinase</keyword>
<keyword evidence="3" id="KW-0597">Phosphoprotein</keyword>
<dbReference type="Pfam" id="PF02518">
    <property type="entry name" value="HATPase_c"/>
    <property type="match status" value="1"/>
</dbReference>
<keyword evidence="6" id="KW-0902">Two-component regulatory system</keyword>
<accession>A0A645CCW8</accession>
<dbReference type="Gene3D" id="3.30.565.10">
    <property type="entry name" value="Histidine kinase-like ATPase, C-terminal domain"/>
    <property type="match status" value="1"/>
</dbReference>
<dbReference type="PRINTS" id="PR00344">
    <property type="entry name" value="BCTRLSENSOR"/>
</dbReference>
<evidence type="ECO:0000256" key="2">
    <source>
        <dbReference type="ARBA" id="ARBA00012438"/>
    </source>
</evidence>
<gene>
    <name evidence="8" type="primary">srrB_4</name>
    <name evidence="8" type="ORF">SDC9_121711</name>
</gene>
<dbReference type="EMBL" id="VSSQ01026156">
    <property type="protein sequence ID" value="MPM74722.1"/>
    <property type="molecule type" value="Genomic_DNA"/>
</dbReference>
<comment type="catalytic activity">
    <reaction evidence="1">
        <text>ATP + protein L-histidine = ADP + protein N-phospho-L-histidine.</text>
        <dbReference type="EC" id="2.7.13.3"/>
    </reaction>
</comment>
<evidence type="ECO:0000256" key="3">
    <source>
        <dbReference type="ARBA" id="ARBA00022553"/>
    </source>
</evidence>
<dbReference type="GO" id="GO:0005886">
    <property type="term" value="C:plasma membrane"/>
    <property type="evidence" value="ECO:0007669"/>
    <property type="project" value="TreeGrafter"/>
</dbReference>
<dbReference type="CDD" id="cd00075">
    <property type="entry name" value="HATPase"/>
    <property type="match status" value="1"/>
</dbReference>
<reference evidence="8" key="1">
    <citation type="submission" date="2019-08" db="EMBL/GenBank/DDBJ databases">
        <authorList>
            <person name="Kucharzyk K."/>
            <person name="Murdoch R.W."/>
            <person name="Higgins S."/>
            <person name="Loffler F."/>
        </authorList>
    </citation>
    <scope>NUCLEOTIDE SEQUENCE</scope>
</reference>
<evidence type="ECO:0000256" key="6">
    <source>
        <dbReference type="ARBA" id="ARBA00023012"/>
    </source>
</evidence>
<evidence type="ECO:0000256" key="5">
    <source>
        <dbReference type="ARBA" id="ARBA00022777"/>
    </source>
</evidence>
<protein>
    <recommendedName>
        <fullName evidence="2">histidine kinase</fullName>
        <ecNumber evidence="2">2.7.13.3</ecNumber>
    </recommendedName>
</protein>
<dbReference type="PANTHER" id="PTHR45453">
    <property type="entry name" value="PHOSPHATE REGULON SENSOR PROTEIN PHOR"/>
    <property type="match status" value="1"/>
</dbReference>
<dbReference type="PANTHER" id="PTHR45453:SF1">
    <property type="entry name" value="PHOSPHATE REGULON SENSOR PROTEIN PHOR"/>
    <property type="match status" value="1"/>
</dbReference>
<dbReference type="SMART" id="SM00387">
    <property type="entry name" value="HATPase_c"/>
    <property type="match status" value="1"/>
</dbReference>
<dbReference type="SUPFAM" id="SSF55874">
    <property type="entry name" value="ATPase domain of HSP90 chaperone/DNA topoisomerase II/histidine kinase"/>
    <property type="match status" value="1"/>
</dbReference>
<dbReference type="AlphaFoldDB" id="A0A645CCW8"/>
<evidence type="ECO:0000313" key="8">
    <source>
        <dbReference type="EMBL" id="MPM74722.1"/>
    </source>
</evidence>
<dbReference type="GO" id="GO:0000155">
    <property type="term" value="F:phosphorelay sensor kinase activity"/>
    <property type="evidence" value="ECO:0007669"/>
    <property type="project" value="TreeGrafter"/>
</dbReference>
<name>A0A645CCW8_9ZZZZ</name>
<dbReference type="PROSITE" id="PS50109">
    <property type="entry name" value="HIS_KIN"/>
    <property type="match status" value="1"/>
</dbReference>
<dbReference type="GO" id="GO:0016036">
    <property type="term" value="P:cellular response to phosphate starvation"/>
    <property type="evidence" value="ECO:0007669"/>
    <property type="project" value="TreeGrafter"/>
</dbReference>
<dbReference type="GO" id="GO:0004721">
    <property type="term" value="F:phosphoprotein phosphatase activity"/>
    <property type="evidence" value="ECO:0007669"/>
    <property type="project" value="TreeGrafter"/>
</dbReference>
<evidence type="ECO:0000259" key="7">
    <source>
        <dbReference type="PROSITE" id="PS50109"/>
    </source>
</evidence>